<keyword evidence="3" id="KW-1185">Reference proteome</keyword>
<dbReference type="Gene3D" id="3.40.50.300">
    <property type="entry name" value="P-loop containing nucleotide triphosphate hydrolases"/>
    <property type="match status" value="1"/>
</dbReference>
<dbReference type="EMBL" id="JBBHJZ010000002">
    <property type="protein sequence ID" value="MEJ5976975.1"/>
    <property type="molecule type" value="Genomic_DNA"/>
</dbReference>
<gene>
    <name evidence="2" type="ORF">WG901_10045</name>
</gene>
<dbReference type="InterPro" id="IPR012853">
    <property type="entry name" value="CPT"/>
</dbReference>
<evidence type="ECO:0000256" key="1">
    <source>
        <dbReference type="SAM" id="MobiDB-lite"/>
    </source>
</evidence>
<comment type="caution">
    <text evidence="2">The sequence shown here is derived from an EMBL/GenBank/DDBJ whole genome shotgun (WGS) entry which is preliminary data.</text>
</comment>
<accession>A0ABU8RV62</accession>
<organism evidence="2 3">
    <name type="scientific">Novosphingobium anseongense</name>
    <dbReference type="NCBI Taxonomy" id="3133436"/>
    <lineage>
        <taxon>Bacteria</taxon>
        <taxon>Pseudomonadati</taxon>
        <taxon>Pseudomonadota</taxon>
        <taxon>Alphaproteobacteria</taxon>
        <taxon>Sphingomonadales</taxon>
        <taxon>Sphingomonadaceae</taxon>
        <taxon>Novosphingobium</taxon>
    </lineage>
</organism>
<evidence type="ECO:0000313" key="3">
    <source>
        <dbReference type="Proteomes" id="UP001361239"/>
    </source>
</evidence>
<sequence>MADTAPSPAPGQIVVINGTSGSGKSTTAELLQKRSDDYWLLYGIDHFLAGSQPAQYGHHGPKSREGIHAEPADPANPDGPLKWVLGPKGVQAFATLHEWLAAASRVGCNIVFDHLLMTQTPVLADCAWRLEGLPVLLVTLKPPFEVLEKRVAERQMDKKIPVDLLGEDAARKIVDRLTRLRPWFYESVYANDEADLTVDTSIHGPEAVAAMIEARLAEGPGTAFDRIRAKYPRP</sequence>
<dbReference type="PIRSF" id="PIRSF007531">
    <property type="entry name" value="CPT"/>
    <property type="match status" value="1"/>
</dbReference>
<name>A0ABU8RV62_9SPHN</name>
<proteinExistence type="predicted"/>
<dbReference type="InterPro" id="IPR027417">
    <property type="entry name" value="P-loop_NTPase"/>
</dbReference>
<reference evidence="2 3" key="1">
    <citation type="submission" date="2024-03" db="EMBL/GenBank/DDBJ databases">
        <authorList>
            <person name="Jo J.-H."/>
        </authorList>
    </citation>
    <scope>NUCLEOTIDE SEQUENCE [LARGE SCALE GENOMIC DNA]</scope>
    <source>
        <strain evidence="2 3">PS1R-30</strain>
    </source>
</reference>
<dbReference type="Proteomes" id="UP001361239">
    <property type="component" value="Unassembled WGS sequence"/>
</dbReference>
<feature type="region of interest" description="Disordered" evidence="1">
    <location>
        <begin position="55"/>
        <end position="77"/>
    </location>
</feature>
<dbReference type="RefSeq" id="WP_339586931.1">
    <property type="nucleotide sequence ID" value="NZ_JBBHJZ010000002.1"/>
</dbReference>
<protein>
    <submittedName>
        <fullName evidence="2">Chloramphenicol phosphotransferase</fullName>
    </submittedName>
</protein>
<dbReference type="SUPFAM" id="SSF52540">
    <property type="entry name" value="P-loop containing nucleoside triphosphate hydrolases"/>
    <property type="match status" value="1"/>
</dbReference>
<evidence type="ECO:0000313" key="2">
    <source>
        <dbReference type="EMBL" id="MEJ5976975.1"/>
    </source>
</evidence>
<feature type="region of interest" description="Disordered" evidence="1">
    <location>
        <begin position="1"/>
        <end position="24"/>
    </location>
</feature>
<dbReference type="Pfam" id="PF07931">
    <property type="entry name" value="CPT"/>
    <property type="match status" value="1"/>
</dbReference>
<feature type="compositionally biased region" description="Basic and acidic residues" evidence="1">
    <location>
        <begin position="62"/>
        <end position="71"/>
    </location>
</feature>